<evidence type="ECO:0000313" key="1">
    <source>
        <dbReference type="EMBL" id="KAF2610155.1"/>
    </source>
</evidence>
<sequence>MSHGSVSIDVRGGFSINVGWVVAVAGRVVSVNGGRRVLVDERVMLSLDALHFSLQIKCSQHAGFEKSNVCSLLLLKLETQVVQKGEVVKKQETFNKGNEALKYHVKAIIEANLCQVVKEEKLQEGDFDVESSMSFGG</sequence>
<dbReference type="AlphaFoldDB" id="A0A8S9LS13"/>
<accession>A0A8S9LS13</accession>
<gene>
    <name evidence="1" type="ORF">F2Q70_00012031</name>
</gene>
<name>A0A8S9LS13_BRACR</name>
<dbReference type="EMBL" id="QGKY02000089">
    <property type="protein sequence ID" value="KAF2610155.1"/>
    <property type="molecule type" value="Genomic_DNA"/>
</dbReference>
<comment type="caution">
    <text evidence="1">The sequence shown here is derived from an EMBL/GenBank/DDBJ whole genome shotgun (WGS) entry which is preliminary data.</text>
</comment>
<proteinExistence type="predicted"/>
<organism evidence="1">
    <name type="scientific">Brassica cretica</name>
    <name type="common">Mustard</name>
    <dbReference type="NCBI Taxonomy" id="69181"/>
    <lineage>
        <taxon>Eukaryota</taxon>
        <taxon>Viridiplantae</taxon>
        <taxon>Streptophyta</taxon>
        <taxon>Embryophyta</taxon>
        <taxon>Tracheophyta</taxon>
        <taxon>Spermatophyta</taxon>
        <taxon>Magnoliopsida</taxon>
        <taxon>eudicotyledons</taxon>
        <taxon>Gunneridae</taxon>
        <taxon>Pentapetalae</taxon>
        <taxon>rosids</taxon>
        <taxon>malvids</taxon>
        <taxon>Brassicales</taxon>
        <taxon>Brassicaceae</taxon>
        <taxon>Brassiceae</taxon>
        <taxon>Brassica</taxon>
    </lineage>
</organism>
<protein>
    <submittedName>
        <fullName evidence="1">Uncharacterized protein</fullName>
    </submittedName>
</protein>
<reference evidence="1" key="1">
    <citation type="submission" date="2019-12" db="EMBL/GenBank/DDBJ databases">
        <title>Genome sequencing and annotation of Brassica cretica.</title>
        <authorList>
            <person name="Studholme D.J."/>
            <person name="Sarris P.F."/>
        </authorList>
    </citation>
    <scope>NUCLEOTIDE SEQUENCE</scope>
    <source>
        <strain evidence="1">PFS-102/07</strain>
        <tissue evidence="1">Leaf</tissue>
    </source>
</reference>